<keyword evidence="4" id="KW-1185">Reference proteome</keyword>
<evidence type="ECO:0000256" key="1">
    <source>
        <dbReference type="SAM" id="MobiDB-lite"/>
    </source>
</evidence>
<evidence type="ECO:0000313" key="3">
    <source>
        <dbReference type="EMBL" id="MBB3926574.1"/>
    </source>
</evidence>
<feature type="domain" description="Cell wall hydrolase SleB" evidence="2">
    <location>
        <begin position="144"/>
        <end position="254"/>
    </location>
</feature>
<protein>
    <recommendedName>
        <fullName evidence="2">Cell wall hydrolase SleB domain-containing protein</fullName>
    </recommendedName>
</protein>
<dbReference type="InterPro" id="IPR011105">
    <property type="entry name" value="Cell_wall_hydrolase_SleB"/>
</dbReference>
<feature type="compositionally biased region" description="Basic and acidic residues" evidence="1">
    <location>
        <begin position="358"/>
        <end position="368"/>
    </location>
</feature>
<dbReference type="Pfam" id="PF07486">
    <property type="entry name" value="Hydrolase_2"/>
    <property type="match status" value="1"/>
</dbReference>
<accession>A0A7W6BRQ2</accession>
<organism evidence="3 4">
    <name type="scientific">Sphingobium jiangsuense</name>
    <dbReference type="NCBI Taxonomy" id="870476"/>
    <lineage>
        <taxon>Bacteria</taxon>
        <taxon>Pseudomonadati</taxon>
        <taxon>Pseudomonadota</taxon>
        <taxon>Alphaproteobacteria</taxon>
        <taxon>Sphingomonadales</taxon>
        <taxon>Sphingomonadaceae</taxon>
        <taxon>Sphingobium</taxon>
    </lineage>
</organism>
<dbReference type="AlphaFoldDB" id="A0A7W6BRQ2"/>
<evidence type="ECO:0000313" key="4">
    <source>
        <dbReference type="Proteomes" id="UP000571950"/>
    </source>
</evidence>
<sequence>MRKADSLPFAARPANAGPAAPPPGRRRGRSVRTLAGAAMLFALLGAGGLKGASYTSLDLLARKPDPRPNPIENPRETFTGSAFFFAEKAFEPDPAASTAGDTRHIWALRRVDAALSLPYAGVTPLDRYRALNCLTSAIYYEAANEPDEGQRAVAQVVLNRVRHPAWPKSVCGVVYQGAERTDLLCQFTFSCDGAMARPPVADKWARARRVAEIALSGQVFAPVGVATFYHTLAVRPEWSSRLDPVAVVGAHIFYQMRGANGLPAAFRMPYSGRELIAGPPPRVWKPISPGALPVAMPYMPEVEQAIGTPPSPGLPAAPGQMPHFHAGTAAQPGPGWTEPAQPTPDLPGQTLPQSTIRPEYRDSGRPLI</sequence>
<gene>
    <name evidence="3" type="ORF">GGR43_002294</name>
</gene>
<evidence type="ECO:0000259" key="2">
    <source>
        <dbReference type="Pfam" id="PF07486"/>
    </source>
</evidence>
<dbReference type="Proteomes" id="UP000571950">
    <property type="component" value="Unassembled WGS sequence"/>
</dbReference>
<feature type="region of interest" description="Disordered" evidence="1">
    <location>
        <begin position="307"/>
        <end position="368"/>
    </location>
</feature>
<dbReference type="RefSeq" id="WP_246343627.1">
    <property type="nucleotide sequence ID" value="NZ_BSPS01000037.1"/>
</dbReference>
<comment type="caution">
    <text evidence="3">The sequence shown here is derived from an EMBL/GenBank/DDBJ whole genome shotgun (WGS) entry which is preliminary data.</text>
</comment>
<dbReference type="EMBL" id="JACIDT010000007">
    <property type="protein sequence ID" value="MBB3926574.1"/>
    <property type="molecule type" value="Genomic_DNA"/>
</dbReference>
<proteinExistence type="predicted"/>
<dbReference type="InterPro" id="IPR042047">
    <property type="entry name" value="SleB_dom1"/>
</dbReference>
<reference evidence="3 4" key="1">
    <citation type="submission" date="2020-08" db="EMBL/GenBank/DDBJ databases">
        <title>Genomic Encyclopedia of Type Strains, Phase IV (KMG-IV): sequencing the most valuable type-strain genomes for metagenomic binning, comparative biology and taxonomic classification.</title>
        <authorList>
            <person name="Goeker M."/>
        </authorList>
    </citation>
    <scope>NUCLEOTIDE SEQUENCE [LARGE SCALE GENOMIC DNA]</scope>
    <source>
        <strain evidence="3 4">DSM 26189</strain>
    </source>
</reference>
<feature type="region of interest" description="Disordered" evidence="1">
    <location>
        <begin position="1"/>
        <end position="28"/>
    </location>
</feature>
<dbReference type="GO" id="GO:0016787">
    <property type="term" value="F:hydrolase activity"/>
    <property type="evidence" value="ECO:0007669"/>
    <property type="project" value="InterPro"/>
</dbReference>
<dbReference type="Gene3D" id="1.10.10.2520">
    <property type="entry name" value="Cell wall hydrolase SleB, domain 1"/>
    <property type="match status" value="1"/>
</dbReference>
<name>A0A7W6BRQ2_9SPHN</name>